<dbReference type="AlphaFoldDB" id="A0A4S8LVP3"/>
<dbReference type="Proteomes" id="UP000297245">
    <property type="component" value="Unassembled WGS sequence"/>
</dbReference>
<dbReference type="SUPFAM" id="SSF56112">
    <property type="entry name" value="Protein kinase-like (PK-like)"/>
    <property type="match status" value="1"/>
</dbReference>
<dbReference type="OrthoDB" id="5327923at2759"/>
<evidence type="ECO:0000313" key="2">
    <source>
        <dbReference type="Proteomes" id="UP000297245"/>
    </source>
</evidence>
<protein>
    <recommendedName>
        <fullName evidence="3">Protein kinase domain-containing protein</fullName>
    </recommendedName>
</protein>
<sequence length="421" mass="49226">MFGVEFVSSESSSKAYFHPSSKNQSKSNFVTRITVPPSPSPESSIPIAHIYLSPARTVGEGNHSVVYSADWEIPRNIFVKWDICQECVRKEGEKAFWERKSGKSEVDTTAKLEDIHVDNVPWYRPGVDIEPCKHRLGESFSSLPPPNPPTALVSVIAKLSIQHDRHLANESENYQKFPSWMSEHWSGLTLAWPVRNLSRCGAIVPSWYGYYVPDETEIKKDEKGRVKYLSPIMLLEDCGVPIDYEDLTKRDKYACASLVTRFHYHGWLHNSLAPRNIVISYGDHTLYPYNRDAEVEEAKALMKISKEQGLVPYYALDNENEEDYMKDNQKRFRLIDFGRSTWAGDWVKEKMEYNQKRFDRWAGSEGDEKEEKEKGGQKKELGRTYMEEIFRDVSETYRTRWEEMRRKEKEEINKMMHWWFC</sequence>
<organism evidence="1 2">
    <name type="scientific">Dendrothele bispora (strain CBS 962.96)</name>
    <dbReference type="NCBI Taxonomy" id="1314807"/>
    <lineage>
        <taxon>Eukaryota</taxon>
        <taxon>Fungi</taxon>
        <taxon>Dikarya</taxon>
        <taxon>Basidiomycota</taxon>
        <taxon>Agaricomycotina</taxon>
        <taxon>Agaricomycetes</taxon>
        <taxon>Agaricomycetidae</taxon>
        <taxon>Agaricales</taxon>
        <taxon>Agaricales incertae sedis</taxon>
        <taxon>Dendrothele</taxon>
    </lineage>
</organism>
<dbReference type="InterPro" id="IPR011009">
    <property type="entry name" value="Kinase-like_dom_sf"/>
</dbReference>
<dbReference type="EMBL" id="ML179255">
    <property type="protein sequence ID" value="THU93203.1"/>
    <property type="molecule type" value="Genomic_DNA"/>
</dbReference>
<keyword evidence="2" id="KW-1185">Reference proteome</keyword>
<reference evidence="1 2" key="1">
    <citation type="journal article" date="2019" name="Nat. Ecol. Evol.">
        <title>Megaphylogeny resolves global patterns of mushroom evolution.</title>
        <authorList>
            <person name="Varga T."/>
            <person name="Krizsan K."/>
            <person name="Foldi C."/>
            <person name="Dima B."/>
            <person name="Sanchez-Garcia M."/>
            <person name="Sanchez-Ramirez S."/>
            <person name="Szollosi G.J."/>
            <person name="Szarkandi J.G."/>
            <person name="Papp V."/>
            <person name="Albert L."/>
            <person name="Andreopoulos W."/>
            <person name="Angelini C."/>
            <person name="Antonin V."/>
            <person name="Barry K.W."/>
            <person name="Bougher N.L."/>
            <person name="Buchanan P."/>
            <person name="Buyck B."/>
            <person name="Bense V."/>
            <person name="Catcheside P."/>
            <person name="Chovatia M."/>
            <person name="Cooper J."/>
            <person name="Damon W."/>
            <person name="Desjardin D."/>
            <person name="Finy P."/>
            <person name="Geml J."/>
            <person name="Haridas S."/>
            <person name="Hughes K."/>
            <person name="Justo A."/>
            <person name="Karasinski D."/>
            <person name="Kautmanova I."/>
            <person name="Kiss B."/>
            <person name="Kocsube S."/>
            <person name="Kotiranta H."/>
            <person name="LaButti K.M."/>
            <person name="Lechner B.E."/>
            <person name="Liimatainen K."/>
            <person name="Lipzen A."/>
            <person name="Lukacs Z."/>
            <person name="Mihaltcheva S."/>
            <person name="Morgado L.N."/>
            <person name="Niskanen T."/>
            <person name="Noordeloos M.E."/>
            <person name="Ohm R.A."/>
            <person name="Ortiz-Santana B."/>
            <person name="Ovrebo C."/>
            <person name="Racz N."/>
            <person name="Riley R."/>
            <person name="Savchenko A."/>
            <person name="Shiryaev A."/>
            <person name="Soop K."/>
            <person name="Spirin V."/>
            <person name="Szebenyi C."/>
            <person name="Tomsovsky M."/>
            <person name="Tulloss R.E."/>
            <person name="Uehling J."/>
            <person name="Grigoriev I.V."/>
            <person name="Vagvolgyi C."/>
            <person name="Papp T."/>
            <person name="Martin F.M."/>
            <person name="Miettinen O."/>
            <person name="Hibbett D.S."/>
            <person name="Nagy L.G."/>
        </authorList>
    </citation>
    <scope>NUCLEOTIDE SEQUENCE [LARGE SCALE GENOMIC DNA]</scope>
    <source>
        <strain evidence="1 2">CBS 962.96</strain>
    </source>
</reference>
<evidence type="ECO:0008006" key="3">
    <source>
        <dbReference type="Google" id="ProtNLM"/>
    </source>
</evidence>
<proteinExistence type="predicted"/>
<name>A0A4S8LVP3_DENBC</name>
<evidence type="ECO:0000313" key="1">
    <source>
        <dbReference type="EMBL" id="THU93203.1"/>
    </source>
</evidence>
<accession>A0A4S8LVP3</accession>
<gene>
    <name evidence="1" type="ORF">K435DRAFT_670625</name>
</gene>